<dbReference type="InterPro" id="IPR017850">
    <property type="entry name" value="Alkaline_phosphatase_core_sf"/>
</dbReference>
<keyword evidence="10" id="KW-1185">Reference proteome</keyword>
<dbReference type="STRING" id="1859473.BG261_02335"/>
<dbReference type="OrthoDB" id="9760224at2"/>
<evidence type="ECO:0000256" key="5">
    <source>
        <dbReference type="ARBA" id="ARBA00022989"/>
    </source>
</evidence>
<dbReference type="PANTHER" id="PTHR47371:SF3">
    <property type="entry name" value="PHOSPHOGLYCEROL TRANSFERASE I"/>
    <property type="match status" value="1"/>
</dbReference>
<feature type="transmembrane region" description="Helical" evidence="7">
    <location>
        <begin position="6"/>
        <end position="25"/>
    </location>
</feature>
<dbReference type="PANTHER" id="PTHR47371">
    <property type="entry name" value="LIPOTEICHOIC ACID SYNTHASE"/>
    <property type="match status" value="1"/>
</dbReference>
<evidence type="ECO:0000256" key="2">
    <source>
        <dbReference type="ARBA" id="ARBA00004936"/>
    </source>
</evidence>
<dbReference type="Pfam" id="PF00884">
    <property type="entry name" value="Sulfatase"/>
    <property type="match status" value="1"/>
</dbReference>
<organism evidence="9 10">
    <name type="scientific">Floricoccus tropicus</name>
    <dbReference type="NCBI Taxonomy" id="1859473"/>
    <lineage>
        <taxon>Bacteria</taxon>
        <taxon>Bacillati</taxon>
        <taxon>Bacillota</taxon>
        <taxon>Bacilli</taxon>
        <taxon>Lactobacillales</taxon>
        <taxon>Streptococcaceae</taxon>
        <taxon>Floricoccus</taxon>
    </lineage>
</organism>
<dbReference type="CDD" id="cd16015">
    <property type="entry name" value="LTA_synthase"/>
    <property type="match status" value="1"/>
</dbReference>
<evidence type="ECO:0000256" key="1">
    <source>
        <dbReference type="ARBA" id="ARBA00004651"/>
    </source>
</evidence>
<keyword evidence="3" id="KW-1003">Cell membrane</keyword>
<proteinExistence type="predicted"/>
<feature type="transmembrane region" description="Helical" evidence="7">
    <location>
        <begin position="207"/>
        <end position="225"/>
    </location>
</feature>
<reference evidence="10" key="1">
    <citation type="submission" date="2016-09" db="EMBL/GenBank/DDBJ databases">
        <title>Draft genome sequence of a novel species of the family Streptococcaceae isolated from flowers.</title>
        <authorList>
            <person name="Chuah L.-O."/>
            <person name="Yap K.-P."/>
            <person name="Thong K.L."/>
            <person name="Liong M.T."/>
            <person name="Ahmad R."/>
            <person name="Rusul G."/>
        </authorList>
    </citation>
    <scope>NUCLEOTIDE SEQUENCE [LARGE SCALE GENOMIC DNA]</scope>
    <source>
        <strain evidence="10">DF1</strain>
    </source>
</reference>
<evidence type="ECO:0000256" key="3">
    <source>
        <dbReference type="ARBA" id="ARBA00022475"/>
    </source>
</evidence>
<evidence type="ECO:0000259" key="8">
    <source>
        <dbReference type="Pfam" id="PF00884"/>
    </source>
</evidence>
<dbReference type="InterPro" id="IPR050448">
    <property type="entry name" value="OpgB/LTA_synthase_biosynth"/>
</dbReference>
<keyword evidence="5 7" id="KW-1133">Transmembrane helix</keyword>
<comment type="caution">
    <text evidence="9">The sequence shown here is derived from an EMBL/GenBank/DDBJ whole genome shotgun (WGS) entry which is preliminary data.</text>
</comment>
<accession>A0A1E8GNE6</accession>
<evidence type="ECO:0000313" key="9">
    <source>
        <dbReference type="EMBL" id="OFI49687.1"/>
    </source>
</evidence>
<sequence length="623" mass="71113">MLWEILFVIGLILTLLLITVVDVILKKEKGLVNYCKTFLQDSIFTVVTSLGILRFYLKKKNILVWSEYFRKYFFLKFLIFLLGIGIIFVFAKYILRKLGIVQENEKKRGILGYLSLIISTILFAGGIALAIGSKWFISFFGKLTPEQFIFNFNSPIGGGEDGVMLEIYSTPVLATVALTVLFITIFWPNIKIGLGKKTLISARFYRLIALLIGIISFVYGANYSIKELDLKKVYQAYYSDSSYIKDNYVAPKETELKFPQQKRNLIHFYLESYENSFFDKENGGYGYEGHNLMPELMELSKEGIHFSQNETFGGPNQTYGSSWSVASMVNMSTGLPLKIPMGGNSYGKTGYFLPGATAIGDILQKEGYEQTVMFGADANFGGLTSFFTNHGDYNIFDLEYARNSGLIPKDYKVWWGFEDKKLYQYAKDEMTRLYETGKPFNLTLENADTHFPDGYLEPGTPTPYKSQYANVFLQSQKDVVELVRWIQKQQFYENTTIVLTGDHLSMDKNYFKDFDPSYRRSTFNLILNGDFSNKEMIQMYNREYAPFDYFPTVLAAMGVEIEGNRLGLGTNLASDVKTLVERDGIDTVNQLLGENSDFYNRAFINESKENTAGVKVSERKINN</sequence>
<dbReference type="EMBL" id="MKIR01000012">
    <property type="protein sequence ID" value="OFI49687.1"/>
    <property type="molecule type" value="Genomic_DNA"/>
</dbReference>
<dbReference type="InterPro" id="IPR000917">
    <property type="entry name" value="Sulfatase_N"/>
</dbReference>
<dbReference type="AlphaFoldDB" id="A0A1E8GNE6"/>
<comment type="subcellular location">
    <subcellularLocation>
        <location evidence="1">Cell membrane</location>
        <topology evidence="1">Multi-pass membrane protein</topology>
    </subcellularLocation>
</comment>
<evidence type="ECO:0000256" key="4">
    <source>
        <dbReference type="ARBA" id="ARBA00022692"/>
    </source>
</evidence>
<evidence type="ECO:0000256" key="7">
    <source>
        <dbReference type="SAM" id="Phobius"/>
    </source>
</evidence>
<gene>
    <name evidence="9" type="ORF">BG261_02335</name>
</gene>
<keyword evidence="4 7" id="KW-0812">Transmembrane</keyword>
<comment type="pathway">
    <text evidence="2">Cell wall biogenesis; lipoteichoic acid biosynthesis.</text>
</comment>
<feature type="transmembrane region" description="Helical" evidence="7">
    <location>
        <begin position="77"/>
        <end position="95"/>
    </location>
</feature>
<feature type="domain" description="Sulfatase N-terminal" evidence="8">
    <location>
        <begin position="281"/>
        <end position="559"/>
    </location>
</feature>
<dbReference type="Proteomes" id="UP000178622">
    <property type="component" value="Unassembled WGS sequence"/>
</dbReference>
<dbReference type="Gene3D" id="3.40.720.10">
    <property type="entry name" value="Alkaline Phosphatase, subunit A"/>
    <property type="match status" value="1"/>
</dbReference>
<evidence type="ECO:0000256" key="6">
    <source>
        <dbReference type="ARBA" id="ARBA00023136"/>
    </source>
</evidence>
<dbReference type="SUPFAM" id="SSF53649">
    <property type="entry name" value="Alkaline phosphatase-like"/>
    <property type="match status" value="1"/>
</dbReference>
<protein>
    <submittedName>
        <fullName evidence="9">Sulfatase</fullName>
    </submittedName>
</protein>
<feature type="transmembrane region" description="Helical" evidence="7">
    <location>
        <begin position="116"/>
        <end position="137"/>
    </location>
</feature>
<feature type="transmembrane region" description="Helical" evidence="7">
    <location>
        <begin position="167"/>
        <end position="187"/>
    </location>
</feature>
<keyword evidence="6 7" id="KW-0472">Membrane</keyword>
<name>A0A1E8GNE6_9LACT</name>
<feature type="transmembrane region" description="Helical" evidence="7">
    <location>
        <begin position="37"/>
        <end position="57"/>
    </location>
</feature>
<evidence type="ECO:0000313" key="10">
    <source>
        <dbReference type="Proteomes" id="UP000178622"/>
    </source>
</evidence>
<dbReference type="GO" id="GO:0005886">
    <property type="term" value="C:plasma membrane"/>
    <property type="evidence" value="ECO:0007669"/>
    <property type="project" value="UniProtKB-SubCell"/>
</dbReference>